<dbReference type="PROSITE" id="PS00141">
    <property type="entry name" value="ASP_PROTEASE"/>
    <property type="match status" value="1"/>
</dbReference>
<dbReference type="CDD" id="cd00303">
    <property type="entry name" value="retropepsin_like"/>
    <property type="match status" value="1"/>
</dbReference>
<evidence type="ECO:0000256" key="1">
    <source>
        <dbReference type="ARBA" id="ARBA00022750"/>
    </source>
</evidence>
<dbReference type="Proteomes" id="UP000054107">
    <property type="component" value="Unassembled WGS sequence"/>
</dbReference>
<evidence type="ECO:0000313" key="3">
    <source>
        <dbReference type="Proteomes" id="UP000054107"/>
    </source>
</evidence>
<dbReference type="SUPFAM" id="SSF50630">
    <property type="entry name" value="Acid proteases"/>
    <property type="match status" value="1"/>
</dbReference>
<name>A0A0B7NBF0_9FUNG</name>
<sequence length="196" mass="22265">MSTVKDQDESLDEEDEVNIFAHLMNNNQDVKEQEQIFTRGGERFRLKVRVEPAGIQQDVLVDTGSTVSTISKDTVNRLGLEEFACRQQVIKYGNTTTQEATSKAILDFTFNGEESSRVSFLTVPSQNKDIIMGMDWLQKEDILLHPKRKSVCKNQAQFSNNSELIIQEVLEKYPRVAEESEEQTVTSAPYSHSIDT</sequence>
<dbReference type="GO" id="GO:0006508">
    <property type="term" value="P:proteolysis"/>
    <property type="evidence" value="ECO:0007669"/>
    <property type="project" value="InterPro"/>
</dbReference>
<dbReference type="Pfam" id="PF13975">
    <property type="entry name" value="gag-asp_proteas"/>
    <property type="match status" value="1"/>
</dbReference>
<dbReference type="OrthoDB" id="2217964at2759"/>
<dbReference type="EMBL" id="LN728200">
    <property type="protein sequence ID" value="CEP12690.1"/>
    <property type="molecule type" value="Genomic_DNA"/>
</dbReference>
<reference evidence="2 3" key="1">
    <citation type="submission" date="2014-09" db="EMBL/GenBank/DDBJ databases">
        <authorList>
            <person name="Ellenberger Sabrina"/>
        </authorList>
    </citation>
    <scope>NUCLEOTIDE SEQUENCE [LARGE SCALE GENOMIC DNA]</scope>
    <source>
        <strain evidence="2 3">CBS 412.66</strain>
    </source>
</reference>
<dbReference type="InterPro" id="IPR021109">
    <property type="entry name" value="Peptidase_aspartic_dom_sf"/>
</dbReference>
<keyword evidence="1" id="KW-0645">Protease</keyword>
<accession>A0A0B7NBF0</accession>
<dbReference type="Gene3D" id="2.40.70.10">
    <property type="entry name" value="Acid Proteases"/>
    <property type="match status" value="1"/>
</dbReference>
<dbReference type="InterPro" id="IPR001969">
    <property type="entry name" value="Aspartic_peptidase_AS"/>
</dbReference>
<protein>
    <recommendedName>
        <fullName evidence="4">Peptidase A2 domain-containing protein</fullName>
    </recommendedName>
</protein>
<organism evidence="2 3">
    <name type="scientific">Parasitella parasitica</name>
    <dbReference type="NCBI Taxonomy" id="35722"/>
    <lineage>
        <taxon>Eukaryota</taxon>
        <taxon>Fungi</taxon>
        <taxon>Fungi incertae sedis</taxon>
        <taxon>Mucoromycota</taxon>
        <taxon>Mucoromycotina</taxon>
        <taxon>Mucoromycetes</taxon>
        <taxon>Mucorales</taxon>
        <taxon>Mucorineae</taxon>
        <taxon>Mucoraceae</taxon>
        <taxon>Parasitella</taxon>
    </lineage>
</organism>
<dbReference type="AlphaFoldDB" id="A0A0B7NBF0"/>
<evidence type="ECO:0000313" key="2">
    <source>
        <dbReference type="EMBL" id="CEP12690.1"/>
    </source>
</evidence>
<keyword evidence="3" id="KW-1185">Reference proteome</keyword>
<keyword evidence="1" id="KW-0064">Aspartyl protease</keyword>
<dbReference type="GO" id="GO:0004190">
    <property type="term" value="F:aspartic-type endopeptidase activity"/>
    <property type="evidence" value="ECO:0007669"/>
    <property type="project" value="UniProtKB-KW"/>
</dbReference>
<keyword evidence="1" id="KW-0378">Hydrolase</keyword>
<evidence type="ECO:0008006" key="4">
    <source>
        <dbReference type="Google" id="ProtNLM"/>
    </source>
</evidence>
<gene>
    <name evidence="2" type="primary">PARPA_06667.1 scaffold 23269</name>
</gene>
<proteinExistence type="predicted"/>
<feature type="non-terminal residue" evidence="2">
    <location>
        <position position="196"/>
    </location>
</feature>